<keyword evidence="2" id="KW-1185">Reference proteome</keyword>
<organism evidence="1 2">
    <name type="scientific">Phyllosticta citribraziliensis</name>
    <dbReference type="NCBI Taxonomy" id="989973"/>
    <lineage>
        <taxon>Eukaryota</taxon>
        <taxon>Fungi</taxon>
        <taxon>Dikarya</taxon>
        <taxon>Ascomycota</taxon>
        <taxon>Pezizomycotina</taxon>
        <taxon>Dothideomycetes</taxon>
        <taxon>Dothideomycetes incertae sedis</taxon>
        <taxon>Botryosphaeriales</taxon>
        <taxon>Phyllostictaceae</taxon>
        <taxon>Phyllosticta</taxon>
    </lineage>
</organism>
<accession>A0ABR1L8G3</accession>
<dbReference type="PANTHER" id="PTHR38119:SF1">
    <property type="entry name" value="BTB DOMAIN-CONTAINING PROTEIN"/>
    <property type="match status" value="1"/>
</dbReference>
<evidence type="ECO:0000313" key="2">
    <source>
        <dbReference type="Proteomes" id="UP001360953"/>
    </source>
</evidence>
<protein>
    <submittedName>
        <fullName evidence="1">Uncharacterized protein</fullName>
    </submittedName>
</protein>
<name>A0ABR1L8G3_9PEZI</name>
<reference evidence="1 2" key="1">
    <citation type="submission" date="2024-04" db="EMBL/GenBank/DDBJ databases">
        <title>Phyllosticta paracitricarpa is synonymous to the EU quarantine fungus P. citricarpa based on phylogenomic analyses.</title>
        <authorList>
            <consortium name="Lawrence Berkeley National Laboratory"/>
            <person name="Van ingen-buijs V.A."/>
            <person name="Van westerhoven A.C."/>
            <person name="Haridas S."/>
            <person name="Skiadas P."/>
            <person name="Martin F."/>
            <person name="Groenewald J.Z."/>
            <person name="Crous P.W."/>
            <person name="Seidl M.F."/>
        </authorList>
    </citation>
    <scope>NUCLEOTIDE SEQUENCE [LARGE SCALE GENOMIC DNA]</scope>
    <source>
        <strain evidence="1 2">CPC 17464</strain>
    </source>
</reference>
<gene>
    <name evidence="1" type="ORF">J3D65DRAFT_680487</name>
</gene>
<dbReference type="EMBL" id="JBBPEH010000012">
    <property type="protein sequence ID" value="KAK7531531.1"/>
    <property type="molecule type" value="Genomic_DNA"/>
</dbReference>
<sequence length="414" mass="47765">MSHALIKRPRLFYEDRLTTRATHHHALFPYFDDGDVIIQLHDGENIWTLRLHRRTLEERSRPIILLLSEEGHYQGGPEGFAFHLTLAPPRGDDPIAALTMRRRELVKTNPDVCLAYRSFFANLYQQSLLISSSNVLRAQYQAEILVHIAKRYGTLEGLRPYLDTHFTSFHVELFQQICLNPARWLSLAQDMRSEVMFKEALVHLIGMYPKHTAWKYTEQNLRPEVLKVIRTKGDQMQHQISLCINELFTITLPANISATGKVPAMTLNFQSIERWTVVHLHRDWLANELRRIKAFDELRGPQPSATGVRPRPLETARPVGIGMLFRAIVTGDYLPWKGVQESLTGAFDSIPLEKFAGLEKDLRFLKRQAKQVITRMGLAKKNLILDEETAKQLTYLVCAEVGEEDCFWKSKKKE</sequence>
<dbReference type="Proteomes" id="UP001360953">
    <property type="component" value="Unassembled WGS sequence"/>
</dbReference>
<dbReference type="PANTHER" id="PTHR38119">
    <property type="entry name" value="BTB DOMAIN-CONTAINING PROTEIN-RELATED"/>
    <property type="match status" value="1"/>
</dbReference>
<evidence type="ECO:0000313" key="1">
    <source>
        <dbReference type="EMBL" id="KAK7531531.1"/>
    </source>
</evidence>
<dbReference type="RefSeq" id="XP_066651355.1">
    <property type="nucleotide sequence ID" value="XM_066803713.1"/>
</dbReference>
<proteinExistence type="predicted"/>
<dbReference type="GeneID" id="92036619"/>
<comment type="caution">
    <text evidence="1">The sequence shown here is derived from an EMBL/GenBank/DDBJ whole genome shotgun (WGS) entry which is preliminary data.</text>
</comment>